<keyword evidence="1 4" id="KW-0808">Transferase</keyword>
<dbReference type="InterPro" id="IPR045039">
    <property type="entry name" value="NSI-like"/>
</dbReference>
<evidence type="ECO:0000259" key="3">
    <source>
        <dbReference type="PROSITE" id="PS51186"/>
    </source>
</evidence>
<dbReference type="Proteomes" id="UP000198618">
    <property type="component" value="Unassembled WGS sequence"/>
</dbReference>
<dbReference type="RefSeq" id="WP_090872194.1">
    <property type="nucleotide sequence ID" value="NZ_FOHE01000022.1"/>
</dbReference>
<dbReference type="PROSITE" id="PS51186">
    <property type="entry name" value="GNAT"/>
    <property type="match status" value="1"/>
</dbReference>
<dbReference type="InterPro" id="IPR000182">
    <property type="entry name" value="GNAT_dom"/>
</dbReference>
<dbReference type="Gene3D" id="3.40.630.30">
    <property type="match status" value="1"/>
</dbReference>
<dbReference type="GO" id="GO:0005737">
    <property type="term" value="C:cytoplasm"/>
    <property type="evidence" value="ECO:0007669"/>
    <property type="project" value="TreeGrafter"/>
</dbReference>
<protein>
    <submittedName>
        <fullName evidence="4">Acetyltransferase (GNAT) domain-containing protein</fullName>
    </submittedName>
</protein>
<dbReference type="GO" id="GO:0008080">
    <property type="term" value="F:N-acetyltransferase activity"/>
    <property type="evidence" value="ECO:0007669"/>
    <property type="project" value="InterPro"/>
</dbReference>
<feature type="domain" description="N-acetyltransferase" evidence="3">
    <location>
        <begin position="3"/>
        <end position="131"/>
    </location>
</feature>
<dbReference type="InterPro" id="IPR016181">
    <property type="entry name" value="Acyl_CoA_acyltransferase"/>
</dbReference>
<dbReference type="AlphaFoldDB" id="A0A1I0GLR1"/>
<dbReference type="PANTHER" id="PTHR43626:SF4">
    <property type="entry name" value="GCN5-RELATED N-ACETYLTRANSFERASE 2, CHLOROPLASTIC"/>
    <property type="match status" value="1"/>
</dbReference>
<dbReference type="SUPFAM" id="SSF55729">
    <property type="entry name" value="Acyl-CoA N-acyltransferases (Nat)"/>
    <property type="match status" value="1"/>
</dbReference>
<keyword evidence="5" id="KW-1185">Reference proteome</keyword>
<proteinExistence type="predicted"/>
<gene>
    <name evidence="4" type="ORF">SAMN05216389_12230</name>
</gene>
<reference evidence="4 5" key="1">
    <citation type="submission" date="2016-10" db="EMBL/GenBank/DDBJ databases">
        <authorList>
            <person name="de Groot N.N."/>
        </authorList>
    </citation>
    <scope>NUCLEOTIDE SEQUENCE [LARGE SCALE GENOMIC DNA]</scope>
    <source>
        <strain evidence="4 5">IBRC-M 10780</strain>
    </source>
</reference>
<name>A0A1I0GLR1_9BACI</name>
<dbReference type="STRING" id="930131.SAMN05216389_12230"/>
<keyword evidence="2" id="KW-0012">Acyltransferase</keyword>
<dbReference type="PANTHER" id="PTHR43626">
    <property type="entry name" value="ACYL-COA N-ACYLTRANSFERASE"/>
    <property type="match status" value="1"/>
</dbReference>
<dbReference type="EMBL" id="FOHE01000022">
    <property type="protein sequence ID" value="SET71148.1"/>
    <property type="molecule type" value="Genomic_DNA"/>
</dbReference>
<evidence type="ECO:0000313" key="5">
    <source>
        <dbReference type="Proteomes" id="UP000198618"/>
    </source>
</evidence>
<organism evidence="4 5">
    <name type="scientific">Oceanobacillus limi</name>
    <dbReference type="NCBI Taxonomy" id="930131"/>
    <lineage>
        <taxon>Bacteria</taxon>
        <taxon>Bacillati</taxon>
        <taxon>Bacillota</taxon>
        <taxon>Bacilli</taxon>
        <taxon>Bacillales</taxon>
        <taxon>Bacillaceae</taxon>
        <taxon>Oceanobacillus</taxon>
    </lineage>
</organism>
<dbReference type="CDD" id="cd04301">
    <property type="entry name" value="NAT_SF"/>
    <property type="match status" value="1"/>
</dbReference>
<dbReference type="OrthoDB" id="9775804at2"/>
<evidence type="ECO:0000256" key="2">
    <source>
        <dbReference type="ARBA" id="ARBA00023315"/>
    </source>
</evidence>
<sequence>MNVNIWSFAEKSIDPSKLMNLYQIAGWWEEREEKDIKEMLNQGASVGAWNGDQLIGFARAISDGKFRAYVEDVVVHREFQSVGIGANLVANLLHELSDIDVISLFCDEDLIPFYEKNNFKHSKSQFVMHRK</sequence>
<evidence type="ECO:0000313" key="4">
    <source>
        <dbReference type="EMBL" id="SET71148.1"/>
    </source>
</evidence>
<accession>A0A1I0GLR1</accession>
<dbReference type="Pfam" id="PF00583">
    <property type="entry name" value="Acetyltransf_1"/>
    <property type="match status" value="1"/>
</dbReference>
<evidence type="ECO:0000256" key="1">
    <source>
        <dbReference type="ARBA" id="ARBA00022679"/>
    </source>
</evidence>